<reference evidence="1 2" key="1">
    <citation type="journal article" date="2021" name="Nat. Commun.">
        <title>Genetic determinants of endophytism in the Arabidopsis root mycobiome.</title>
        <authorList>
            <person name="Mesny F."/>
            <person name="Miyauchi S."/>
            <person name="Thiergart T."/>
            <person name="Pickel B."/>
            <person name="Atanasova L."/>
            <person name="Karlsson M."/>
            <person name="Huettel B."/>
            <person name="Barry K.W."/>
            <person name="Haridas S."/>
            <person name="Chen C."/>
            <person name="Bauer D."/>
            <person name="Andreopoulos W."/>
            <person name="Pangilinan J."/>
            <person name="LaButti K."/>
            <person name="Riley R."/>
            <person name="Lipzen A."/>
            <person name="Clum A."/>
            <person name="Drula E."/>
            <person name="Henrissat B."/>
            <person name="Kohler A."/>
            <person name="Grigoriev I.V."/>
            <person name="Martin F.M."/>
            <person name="Hacquard S."/>
        </authorList>
    </citation>
    <scope>NUCLEOTIDE SEQUENCE [LARGE SCALE GENOMIC DNA]</scope>
    <source>
        <strain evidence="1 2">MPI-SDFR-AT-0079</strain>
    </source>
</reference>
<dbReference type="Proteomes" id="UP000724584">
    <property type="component" value="Unassembled WGS sequence"/>
</dbReference>
<dbReference type="EMBL" id="JAGIZQ010000007">
    <property type="protein sequence ID" value="KAH6617061.1"/>
    <property type="molecule type" value="Genomic_DNA"/>
</dbReference>
<proteinExistence type="predicted"/>
<sequence length="400" mass="42857">MRKSRAAHVKCDCGEKTHKCVHLRPVLDGHKESCCCGHGGRCTCSHKREPTLDTVPESDSDEPIPSQPKITKASSRPRRRANTTNSDACLSFDANGNHKPTYKHAKASQKCGPYQLSRGNSVTSASSMGSMKNRSMDDLFGASVNGDSSSATGSTSTDGIAQAQRRVKSEAASPLLEGASSFAQLTGQLPPLDLSGIKYPPYIPNSADFFGSLSDYEQPMFSAGLSAASVDWNNLEGLELAAKRADFAPSNYSQPQSYGGFDFAGSEHIPTMTTTTSTSGEVSEVEDFLANSLDEFDTYQSSASLNGYGFGHVGMLGNTDLPNLDLDEFHYLKKDANKFLPTPATMPGDDPTLLTTSAPAFGGLTSLDDDPNFWVNDYAVPPLTESPTESNMLSLWDGQQ</sequence>
<comment type="caution">
    <text evidence="1">The sequence shown here is derived from an EMBL/GenBank/DDBJ whole genome shotgun (WGS) entry which is preliminary data.</text>
</comment>
<evidence type="ECO:0000313" key="2">
    <source>
        <dbReference type="Proteomes" id="UP000724584"/>
    </source>
</evidence>
<keyword evidence="2" id="KW-1185">Reference proteome</keyword>
<name>A0ACB7NV08_9PEZI</name>
<accession>A0ACB7NV08</accession>
<protein>
    <submittedName>
        <fullName evidence="1">Uncharacterized protein</fullName>
    </submittedName>
</protein>
<organism evidence="1 2">
    <name type="scientific">Chaetomium tenue</name>
    <dbReference type="NCBI Taxonomy" id="1854479"/>
    <lineage>
        <taxon>Eukaryota</taxon>
        <taxon>Fungi</taxon>
        <taxon>Dikarya</taxon>
        <taxon>Ascomycota</taxon>
        <taxon>Pezizomycotina</taxon>
        <taxon>Sordariomycetes</taxon>
        <taxon>Sordariomycetidae</taxon>
        <taxon>Sordariales</taxon>
        <taxon>Chaetomiaceae</taxon>
        <taxon>Chaetomium</taxon>
    </lineage>
</organism>
<evidence type="ECO:0000313" key="1">
    <source>
        <dbReference type="EMBL" id="KAH6617061.1"/>
    </source>
</evidence>
<gene>
    <name evidence="1" type="ORF">F5144DRAFT_498590</name>
</gene>